<evidence type="ECO:0000256" key="6">
    <source>
        <dbReference type="SAM" id="MobiDB-lite"/>
    </source>
</evidence>
<keyword evidence="2" id="KW-0433">Leucine-rich repeat</keyword>
<keyword evidence="4" id="KW-0539">Nucleus</keyword>
<dbReference type="InterPro" id="IPR002110">
    <property type="entry name" value="Ankyrin_rpt"/>
</dbReference>
<evidence type="ECO:0000313" key="8">
    <source>
        <dbReference type="WBParaSite" id="Gr19_v10_g11155.t2"/>
    </source>
</evidence>
<dbReference type="SUPFAM" id="SSF48403">
    <property type="entry name" value="Ankyrin repeat"/>
    <property type="match status" value="1"/>
</dbReference>
<evidence type="ECO:0000256" key="5">
    <source>
        <dbReference type="PROSITE-ProRule" id="PRU00023"/>
    </source>
</evidence>
<feature type="repeat" description="ANK" evidence="5">
    <location>
        <begin position="517"/>
        <end position="549"/>
    </location>
</feature>
<dbReference type="PROSITE" id="PS50088">
    <property type="entry name" value="ANK_REPEAT"/>
    <property type="match status" value="2"/>
</dbReference>
<dbReference type="PANTHER" id="PTHR46358">
    <property type="entry name" value="TONSOKU-LIKE PROTEIN"/>
    <property type="match status" value="1"/>
</dbReference>
<keyword evidence="3" id="KW-0677">Repeat</keyword>
<dbReference type="InterPro" id="IPR052311">
    <property type="entry name" value="MMS22L-TONSL_complex_comp"/>
</dbReference>
<dbReference type="WBParaSite" id="Gr19_v10_g11155.t2">
    <property type="protein sequence ID" value="Gr19_v10_g11155.t2"/>
    <property type="gene ID" value="Gr19_v10_g11155"/>
</dbReference>
<keyword evidence="5" id="KW-0040">ANK repeat</keyword>
<dbReference type="Gene3D" id="1.25.40.20">
    <property type="entry name" value="Ankyrin repeat-containing domain"/>
    <property type="match status" value="1"/>
</dbReference>
<evidence type="ECO:0000256" key="4">
    <source>
        <dbReference type="ARBA" id="ARBA00023242"/>
    </source>
</evidence>
<dbReference type="PANTHER" id="PTHR46358:SF1">
    <property type="entry name" value="TONSOKU-LIKE PROTEIN"/>
    <property type="match status" value="1"/>
</dbReference>
<dbReference type="GO" id="GO:0031297">
    <property type="term" value="P:replication fork processing"/>
    <property type="evidence" value="ECO:0007669"/>
    <property type="project" value="TreeGrafter"/>
</dbReference>
<name>A0A914GWX7_GLORO</name>
<dbReference type="PROSITE" id="PS50297">
    <property type="entry name" value="ANK_REP_REGION"/>
    <property type="match status" value="2"/>
</dbReference>
<evidence type="ECO:0000313" key="7">
    <source>
        <dbReference type="Proteomes" id="UP000887572"/>
    </source>
</evidence>
<evidence type="ECO:0000256" key="1">
    <source>
        <dbReference type="ARBA" id="ARBA00004123"/>
    </source>
</evidence>
<protein>
    <submittedName>
        <fullName evidence="8">ANK_REP_REGION domain-containing protein</fullName>
    </submittedName>
</protein>
<dbReference type="Gene3D" id="1.25.40.10">
    <property type="entry name" value="Tetratricopeptide repeat domain"/>
    <property type="match status" value="1"/>
</dbReference>
<dbReference type="Proteomes" id="UP000887572">
    <property type="component" value="Unplaced"/>
</dbReference>
<accession>A0A914GWX7</accession>
<dbReference type="InterPro" id="IPR011990">
    <property type="entry name" value="TPR-like_helical_dom_sf"/>
</dbReference>
<proteinExistence type="predicted"/>
<dbReference type="AlphaFoldDB" id="A0A914GWX7"/>
<feature type="repeat" description="ANK" evidence="5">
    <location>
        <begin position="550"/>
        <end position="582"/>
    </location>
</feature>
<evidence type="ECO:0000256" key="2">
    <source>
        <dbReference type="ARBA" id="ARBA00022614"/>
    </source>
</evidence>
<evidence type="ECO:0000256" key="3">
    <source>
        <dbReference type="ARBA" id="ARBA00022737"/>
    </source>
</evidence>
<feature type="region of interest" description="Disordered" evidence="6">
    <location>
        <begin position="670"/>
        <end position="718"/>
    </location>
</feature>
<dbReference type="Pfam" id="PF12796">
    <property type="entry name" value="Ank_2"/>
    <property type="match status" value="1"/>
</dbReference>
<reference evidence="8" key="1">
    <citation type="submission" date="2022-11" db="UniProtKB">
        <authorList>
            <consortium name="WormBaseParasite"/>
        </authorList>
    </citation>
    <scope>IDENTIFICATION</scope>
</reference>
<sequence length="867" mass="99633">MTSRNICIKDKEYSALMRRLDGAKLRFKSQPVKITGIYLELAEYLKNSIFLMDKAEQNYEKVVSWGQNSAECSFDCSLAYRSLAEIAVEKGDFDSAINKIVSSLDFAYKTENPGLIQQALHQRAHINMSCGFPEKALSYAEECVKYLEINADEINKLKKDGDSNCRMAHLHNFMAAIYSELHFSNSLQQYNYDRMALKLNEKAINYASEHEDWSLLYRSLLMKLELTIGKERVSIAQMMCNIAAKIIPTKVDENKFKKESKCHLSLEKLRHCEQGNFAESKAMLWKRYEELKKEPDSVSQDLYEAVKNALVFIYKTDHRLKKANSMNVKNNAMRRCAQMAIFEKIGDEASFLGLNEIALTFYQRMLKSADKADDKRTAWCSMAESAKDCRLWSRALAFYKEVKALEEQLAYGDKEIIDTDIAIAIVSAEVEQIPLEERLDTYREVYKNCRTAEQKLNILSDYKEMLKGGGHAPVECTEADEFDALSEQQILFNIANEMKVVERNEKMVKERSNKNNYGESNLHEVARSGEYQQLKQLIDRGYDVNQMDHGGWTPLSEAVSTQNLANVRLLLMKGANPNTRSTEFLMDEEQNKIWSNTSNGGVFSRASSKDDDDWSALEYLNEFVLNSKTMDQSQEEKLRRFGELLKHRQTEEGFAFRSYEHFLELFEQKRASSQRNSHRKSGSSQRSFISEPNDQRRRKRRLSGTLSDPESDNDQRYALEKENKNAWIDEDDETEGTGKIVSRVWGIVTRRASRRCRRRRCCLSAMNWRQQRADFPRSDCFSNDFLYVLPVVNGSSSSGAWPQHLWQAPSPLHRPLQRNQGRNHSDVFENARGAMRVCSPLINAAIRAHGHSTDGVGITLPKPASVL</sequence>
<dbReference type="GO" id="GO:0043596">
    <property type="term" value="C:nuclear replication fork"/>
    <property type="evidence" value="ECO:0007669"/>
    <property type="project" value="TreeGrafter"/>
</dbReference>
<organism evidence="7 8">
    <name type="scientific">Globodera rostochiensis</name>
    <name type="common">Golden nematode worm</name>
    <name type="synonym">Heterodera rostochiensis</name>
    <dbReference type="NCBI Taxonomy" id="31243"/>
    <lineage>
        <taxon>Eukaryota</taxon>
        <taxon>Metazoa</taxon>
        <taxon>Ecdysozoa</taxon>
        <taxon>Nematoda</taxon>
        <taxon>Chromadorea</taxon>
        <taxon>Rhabditida</taxon>
        <taxon>Tylenchina</taxon>
        <taxon>Tylenchomorpha</taxon>
        <taxon>Tylenchoidea</taxon>
        <taxon>Heteroderidae</taxon>
        <taxon>Heteroderinae</taxon>
        <taxon>Globodera</taxon>
    </lineage>
</organism>
<dbReference type="InterPro" id="IPR036770">
    <property type="entry name" value="Ankyrin_rpt-contain_sf"/>
</dbReference>
<dbReference type="GO" id="GO:0000724">
    <property type="term" value="P:double-strand break repair via homologous recombination"/>
    <property type="evidence" value="ECO:0007669"/>
    <property type="project" value="TreeGrafter"/>
</dbReference>
<dbReference type="SMART" id="SM00248">
    <property type="entry name" value="ANK"/>
    <property type="match status" value="2"/>
</dbReference>
<keyword evidence="7" id="KW-1185">Reference proteome</keyword>
<comment type="subcellular location">
    <subcellularLocation>
        <location evidence="1">Nucleus</location>
    </subcellularLocation>
</comment>
<feature type="compositionally biased region" description="Polar residues" evidence="6">
    <location>
        <begin position="682"/>
        <end position="692"/>
    </location>
</feature>